<comment type="subcellular location">
    <subcellularLocation>
        <location evidence="1">Cell outer membrane</location>
    </subcellularLocation>
</comment>
<dbReference type="EMBL" id="AQPN01000110">
    <property type="protein sequence ID" value="EOR93600.1"/>
    <property type="molecule type" value="Genomic_DNA"/>
</dbReference>
<dbReference type="Gene3D" id="1.20.1600.10">
    <property type="entry name" value="Outer membrane efflux proteins (OEP)"/>
    <property type="match status" value="1"/>
</dbReference>
<dbReference type="SUPFAM" id="SSF56954">
    <property type="entry name" value="Outer membrane efflux proteins (OEP)"/>
    <property type="match status" value="1"/>
</dbReference>
<dbReference type="Pfam" id="PF02321">
    <property type="entry name" value="OEP"/>
    <property type="match status" value="1"/>
</dbReference>
<gene>
    <name evidence="8" type="ORF">ADIARSV_3313</name>
</gene>
<dbReference type="PATRIC" id="fig|1150600.3.peg.3282"/>
<organism evidence="8 9">
    <name type="scientific">Arcticibacter svalbardensis MN12-7</name>
    <dbReference type="NCBI Taxonomy" id="1150600"/>
    <lineage>
        <taxon>Bacteria</taxon>
        <taxon>Pseudomonadati</taxon>
        <taxon>Bacteroidota</taxon>
        <taxon>Sphingobacteriia</taxon>
        <taxon>Sphingobacteriales</taxon>
        <taxon>Sphingobacteriaceae</taxon>
        <taxon>Arcticibacter</taxon>
    </lineage>
</organism>
<evidence type="ECO:0000256" key="4">
    <source>
        <dbReference type="ARBA" id="ARBA00022452"/>
    </source>
</evidence>
<keyword evidence="3" id="KW-0813">Transport</keyword>
<evidence type="ECO:0000256" key="5">
    <source>
        <dbReference type="ARBA" id="ARBA00022692"/>
    </source>
</evidence>
<evidence type="ECO:0000256" key="1">
    <source>
        <dbReference type="ARBA" id="ARBA00004442"/>
    </source>
</evidence>
<dbReference type="PANTHER" id="PTHR30026:SF20">
    <property type="entry name" value="OUTER MEMBRANE PROTEIN TOLC"/>
    <property type="match status" value="1"/>
</dbReference>
<comment type="caution">
    <text evidence="8">The sequence shown here is derived from an EMBL/GenBank/DDBJ whole genome shotgun (WGS) entry which is preliminary data.</text>
</comment>
<sequence length="407" mass="46038">MKDLLAQSTAPFTIEVCYQLAKEHYPLIKKRELILQNSKYLLQNSSKTNLPQLNVSGQASYQSETVSFPTMGAGISFPSLDKDQYKILADVSQNLLDGGNTRNQKAAIRANEAVQQQSLEVNLQAVKERINQVYFSILLLDEQLKQNAIRISDLNSSAAKVSALIKNGTSFRSNMDELKAELVQAEMTNIEIRTQSQANLEMLSILTGSTITSPSELIVPKPLSSPPTINRPELKLYDLQKKIYAIDEQKLQTDYLPKLSAFFQGGYGRPTLNFIKNEFGPWYITGVRLNWAFGSLYTLKDNKKIVNLNRLSIEVERESFLQNTTINLTRQTNEILKFKALIEQDRKVIELRASIKKAAQAQQENGVITMRDYISQLNAENSARQTLILHTIQLLQSQYNYLYTSGN</sequence>
<keyword evidence="7" id="KW-0998">Cell outer membrane</keyword>
<reference evidence="8 9" key="1">
    <citation type="journal article" date="2013" name="Genome Announc.">
        <title>Draft Genome Sequence of Arcticibacter svalbardensis Strain MN12-7T, a Member of the Family Sphingobacteriaceae Isolated from an Arctic Soil Sample.</title>
        <authorList>
            <person name="Shivaji S."/>
            <person name="Ara S."/>
            <person name="Prasad S."/>
            <person name="Manasa B.P."/>
            <person name="Begum Z."/>
            <person name="Singh A."/>
            <person name="Kumar Pinnaka A."/>
        </authorList>
    </citation>
    <scope>NUCLEOTIDE SEQUENCE [LARGE SCALE GENOMIC DNA]</scope>
    <source>
        <strain evidence="8 9">MN12-7</strain>
    </source>
</reference>
<dbReference type="InterPro" id="IPR051906">
    <property type="entry name" value="TolC-like"/>
</dbReference>
<dbReference type="Proteomes" id="UP000014174">
    <property type="component" value="Unassembled WGS sequence"/>
</dbReference>
<evidence type="ECO:0000256" key="6">
    <source>
        <dbReference type="ARBA" id="ARBA00023136"/>
    </source>
</evidence>
<keyword evidence="4" id="KW-1134">Transmembrane beta strand</keyword>
<evidence type="ECO:0000256" key="7">
    <source>
        <dbReference type="ARBA" id="ARBA00023237"/>
    </source>
</evidence>
<keyword evidence="6" id="KW-0472">Membrane</keyword>
<dbReference type="GO" id="GO:0015562">
    <property type="term" value="F:efflux transmembrane transporter activity"/>
    <property type="evidence" value="ECO:0007669"/>
    <property type="project" value="InterPro"/>
</dbReference>
<dbReference type="GO" id="GO:0015288">
    <property type="term" value="F:porin activity"/>
    <property type="evidence" value="ECO:0007669"/>
    <property type="project" value="TreeGrafter"/>
</dbReference>
<dbReference type="InterPro" id="IPR003423">
    <property type="entry name" value="OMP_efflux"/>
</dbReference>
<evidence type="ECO:0000256" key="3">
    <source>
        <dbReference type="ARBA" id="ARBA00022448"/>
    </source>
</evidence>
<dbReference type="GO" id="GO:0009279">
    <property type="term" value="C:cell outer membrane"/>
    <property type="evidence" value="ECO:0007669"/>
    <property type="project" value="UniProtKB-SubCell"/>
</dbReference>
<dbReference type="STRING" id="1150600.ADIARSV_3313"/>
<evidence type="ECO:0000256" key="2">
    <source>
        <dbReference type="ARBA" id="ARBA00007613"/>
    </source>
</evidence>
<evidence type="ECO:0000313" key="8">
    <source>
        <dbReference type="EMBL" id="EOR93600.1"/>
    </source>
</evidence>
<name>R9GPZ7_9SPHI</name>
<dbReference type="eggNOG" id="COG1538">
    <property type="taxonomic scope" value="Bacteria"/>
</dbReference>
<keyword evidence="9" id="KW-1185">Reference proteome</keyword>
<proteinExistence type="inferred from homology"/>
<dbReference type="PANTHER" id="PTHR30026">
    <property type="entry name" value="OUTER MEMBRANE PROTEIN TOLC"/>
    <property type="match status" value="1"/>
</dbReference>
<keyword evidence="5" id="KW-0812">Transmembrane</keyword>
<accession>R9GPZ7</accession>
<evidence type="ECO:0000313" key="9">
    <source>
        <dbReference type="Proteomes" id="UP000014174"/>
    </source>
</evidence>
<dbReference type="GO" id="GO:1990281">
    <property type="term" value="C:efflux pump complex"/>
    <property type="evidence" value="ECO:0007669"/>
    <property type="project" value="TreeGrafter"/>
</dbReference>
<dbReference type="AlphaFoldDB" id="R9GPZ7"/>
<protein>
    <submittedName>
        <fullName evidence="8">Outer membrane efflux protein</fullName>
    </submittedName>
</protein>
<comment type="similarity">
    <text evidence="2">Belongs to the outer membrane factor (OMF) (TC 1.B.17) family.</text>
</comment>